<dbReference type="Proteomes" id="UP000270924">
    <property type="component" value="Unassembled WGS sequence"/>
</dbReference>
<feature type="non-terminal residue" evidence="1">
    <location>
        <position position="68"/>
    </location>
</feature>
<organism evidence="1 2">
    <name type="scientific">Wuchereria bancrofti</name>
    <dbReference type="NCBI Taxonomy" id="6293"/>
    <lineage>
        <taxon>Eukaryota</taxon>
        <taxon>Metazoa</taxon>
        <taxon>Ecdysozoa</taxon>
        <taxon>Nematoda</taxon>
        <taxon>Chromadorea</taxon>
        <taxon>Rhabditida</taxon>
        <taxon>Spirurina</taxon>
        <taxon>Spiruromorpha</taxon>
        <taxon>Filarioidea</taxon>
        <taxon>Onchocercidae</taxon>
        <taxon>Wuchereria</taxon>
    </lineage>
</organism>
<accession>A0A3P7EIS0</accession>
<sequence length="68" mass="7550">MEEKWDVGCCGWKDQLMPGAMVFGGGFGSTEWITAYMHTYILKEIFGSACRSSTFAVMLQAESQPAFN</sequence>
<dbReference type="AlphaFoldDB" id="A0A3P7EIS0"/>
<keyword evidence="2" id="KW-1185">Reference proteome</keyword>
<protein>
    <submittedName>
        <fullName evidence="1">Uncharacterized protein</fullName>
    </submittedName>
</protein>
<dbReference type="InParanoid" id="A0A3P7EIS0"/>
<proteinExistence type="predicted"/>
<dbReference type="EMBL" id="UYWW01009016">
    <property type="protein sequence ID" value="VDM16307.1"/>
    <property type="molecule type" value="Genomic_DNA"/>
</dbReference>
<evidence type="ECO:0000313" key="1">
    <source>
        <dbReference type="EMBL" id="VDM16307.1"/>
    </source>
</evidence>
<reference evidence="1 2" key="1">
    <citation type="submission" date="2018-11" db="EMBL/GenBank/DDBJ databases">
        <authorList>
            <consortium name="Pathogen Informatics"/>
        </authorList>
    </citation>
    <scope>NUCLEOTIDE SEQUENCE [LARGE SCALE GENOMIC DNA]</scope>
</reference>
<gene>
    <name evidence="1" type="ORF">WBA_LOCUS9333</name>
</gene>
<name>A0A3P7EIS0_WUCBA</name>
<evidence type="ECO:0000313" key="2">
    <source>
        <dbReference type="Proteomes" id="UP000270924"/>
    </source>
</evidence>